<keyword evidence="13 17" id="KW-0238">DNA-binding</keyword>
<keyword evidence="5 17" id="KW-0941">Suppressor of RNA silencing</keyword>
<dbReference type="PRINTS" id="PR00230">
    <property type="entry name" value="GEMCOATAL2"/>
</dbReference>
<keyword evidence="11 17" id="KW-0863">Zinc-finger</keyword>
<feature type="region of interest" description="Disordered" evidence="18">
    <location>
        <begin position="1"/>
        <end position="21"/>
    </location>
</feature>
<evidence type="ECO:0000256" key="9">
    <source>
        <dbReference type="ARBA" id="ARBA00022632"/>
    </source>
</evidence>
<name>A0A7U3TZG2_9GEMI</name>
<keyword evidence="15 17" id="KW-1035">Host cytoplasm</keyword>
<evidence type="ECO:0000256" key="13">
    <source>
        <dbReference type="ARBA" id="ARBA00023125"/>
    </source>
</evidence>
<keyword evidence="12 17" id="KW-0862">Zinc</keyword>
<keyword evidence="7 17" id="KW-1048">Host nucleus</keyword>
<evidence type="ECO:0000256" key="7">
    <source>
        <dbReference type="ARBA" id="ARBA00022562"/>
    </source>
</evidence>
<keyword evidence="9" id="KW-1090">Inhibition of host innate immune response by virus</keyword>
<comment type="domain">
    <text evidence="17">The zinc finger and the transactivation region are involved in PTGS suppression.</text>
</comment>
<evidence type="ECO:0000256" key="11">
    <source>
        <dbReference type="ARBA" id="ARBA00022771"/>
    </source>
</evidence>
<dbReference type="GO" id="GO:0019028">
    <property type="term" value="C:viral capsid"/>
    <property type="evidence" value="ECO:0007669"/>
    <property type="project" value="InterPro"/>
</dbReference>
<comment type="similarity">
    <text evidence="3 17">Belongs to the geminiviridae transcriptional activator protein family.</text>
</comment>
<dbReference type="Pfam" id="PF01440">
    <property type="entry name" value="Gemini_AL2"/>
    <property type="match status" value="1"/>
</dbReference>
<reference evidence="19" key="1">
    <citation type="journal article" date="2020" name="Plant Dis.">
        <title>Cucurbit leaf crumple virus (CuLCrV) associated to watermelon disease in Campeche state, Mexico.</title>
        <authorList>
            <person name="Rodriguez-Negrete E.A."/>
            <person name="Jordan-Ramirez R."/>
            <person name="Leyva-Lopez N.E."/>
            <person name="Mendez-Lozano J."/>
        </authorList>
    </citation>
    <scope>NUCLEOTIDE SEQUENCE</scope>
    <source>
        <strain evidence="19">LV2019-Camp</strain>
    </source>
</reference>
<evidence type="ECO:0000313" key="19">
    <source>
        <dbReference type="EMBL" id="QQW37611.1"/>
    </source>
</evidence>
<dbReference type="GO" id="GO:0042025">
    <property type="term" value="C:host cell nucleus"/>
    <property type="evidence" value="ECO:0007669"/>
    <property type="project" value="UniProtKB-SubCell"/>
</dbReference>
<evidence type="ECO:0000256" key="6">
    <source>
        <dbReference type="ARBA" id="ARBA00022553"/>
    </source>
</evidence>
<evidence type="ECO:0000256" key="1">
    <source>
        <dbReference type="ARBA" id="ARBA00004147"/>
    </source>
</evidence>
<protein>
    <recommendedName>
        <fullName evidence="4 17">Transcriptional activator protein</fullName>
        <shortName evidence="17">TrAP</shortName>
    </recommendedName>
</protein>
<feature type="compositionally biased region" description="Low complexity" evidence="18">
    <location>
        <begin position="1"/>
        <end position="13"/>
    </location>
</feature>
<evidence type="ECO:0000256" key="16">
    <source>
        <dbReference type="ARBA" id="ARBA00023280"/>
    </source>
</evidence>
<evidence type="ECO:0000256" key="14">
    <source>
        <dbReference type="ARBA" id="ARBA00023159"/>
    </source>
</evidence>
<sequence length="133" mass="15213">MPSSSSSKAPSIKAQHRAAKTRAIRRRRIDLDCGCSIYLHLNCADYGFSHRGTHHAVSGREFEFRFYLGRTKSPLFQDIQRRGSTIHNNEDIPHPDQIQPQPQESTKSSQSIPELPNLDDITSSFWDDLFKMV</sequence>
<organism evidence="19">
    <name type="scientific">Cucurbit leaf crumple virus</name>
    <dbReference type="NCBI Taxonomy" id="134681"/>
    <lineage>
        <taxon>Viruses</taxon>
        <taxon>Monodnaviria</taxon>
        <taxon>Shotokuvirae</taxon>
        <taxon>Cressdnaviricota</taxon>
        <taxon>Repensiviricetes</taxon>
        <taxon>Geplafuvirales</taxon>
        <taxon>Geminiviridae</taxon>
        <taxon>Begomovirus</taxon>
        <taxon>Begomovirus cucurbitae</taxon>
    </lineage>
</organism>
<keyword evidence="6" id="KW-0597">Phosphoprotein</keyword>
<evidence type="ECO:0000256" key="3">
    <source>
        <dbReference type="ARBA" id="ARBA00007672"/>
    </source>
</evidence>
<dbReference type="EMBL" id="MW273384">
    <property type="protein sequence ID" value="QQW37611.1"/>
    <property type="molecule type" value="Genomic_DNA"/>
</dbReference>
<gene>
    <name evidence="19" type="primary">AC2</name>
</gene>
<evidence type="ECO:0000256" key="12">
    <source>
        <dbReference type="ARBA" id="ARBA00022833"/>
    </source>
</evidence>
<keyword evidence="14 17" id="KW-0010">Activator</keyword>
<evidence type="ECO:0000256" key="4">
    <source>
        <dbReference type="ARBA" id="ARBA00014388"/>
    </source>
</evidence>
<feature type="region of interest" description="Disordered" evidence="18">
    <location>
        <begin position="81"/>
        <end position="119"/>
    </location>
</feature>
<evidence type="ECO:0000256" key="17">
    <source>
        <dbReference type="RuleBase" id="RU363028"/>
    </source>
</evidence>
<accession>A0A7U3TZG2</accession>
<keyword evidence="16" id="KW-0899">Viral immunoevasion</keyword>
<evidence type="ECO:0000256" key="10">
    <source>
        <dbReference type="ARBA" id="ARBA00022723"/>
    </source>
</evidence>
<dbReference type="GO" id="GO:0003677">
    <property type="term" value="F:DNA binding"/>
    <property type="evidence" value="ECO:0007669"/>
    <property type="project" value="UniProtKB-KW"/>
</dbReference>
<keyword evidence="10 17" id="KW-0479">Metal-binding</keyword>
<dbReference type="GO" id="GO:0005198">
    <property type="term" value="F:structural molecule activity"/>
    <property type="evidence" value="ECO:0007669"/>
    <property type="project" value="InterPro"/>
</dbReference>
<dbReference type="GO" id="GO:0052170">
    <property type="term" value="P:symbiont-mediated suppression of host innate immune response"/>
    <property type="evidence" value="ECO:0007669"/>
    <property type="project" value="UniProtKB-KW"/>
</dbReference>
<dbReference type="GO" id="GO:0008270">
    <property type="term" value="F:zinc ion binding"/>
    <property type="evidence" value="ECO:0007669"/>
    <property type="project" value="UniProtKB-KW"/>
</dbReference>
<proteinExistence type="inferred from homology"/>
<evidence type="ECO:0000256" key="5">
    <source>
        <dbReference type="ARBA" id="ARBA00022463"/>
    </source>
</evidence>
<dbReference type="GO" id="GO:0030430">
    <property type="term" value="C:host cell cytoplasm"/>
    <property type="evidence" value="ECO:0007669"/>
    <property type="project" value="UniProtKB-SubCell"/>
</dbReference>
<evidence type="ECO:0000256" key="2">
    <source>
        <dbReference type="ARBA" id="ARBA00004192"/>
    </source>
</evidence>
<comment type="subunit">
    <text evidence="17">Monomer. Homodimer. Homooligomer. Self-interaction correlates with nuclear localization and efficient activation of transcription.</text>
</comment>
<evidence type="ECO:0000256" key="15">
    <source>
        <dbReference type="ARBA" id="ARBA00023200"/>
    </source>
</evidence>
<comment type="function">
    <text evidence="17">Strong activator of the late viral genes promoters. Acts as a suppressor of RNA-mediated gene silencing, also known as post-transcriptional gene silencing (PTGS), a mechanism of plant viral defense that limits the accumulation of viral RNAs. Also suppresses the host basal defense by interacting with and inhibiting SNF1 kinase, a key regulator of cell metabolism implicated in innate antiviral defense. Determines pathogenicity.</text>
</comment>
<dbReference type="InterPro" id="IPR000942">
    <property type="entry name" value="Gemini_AL2"/>
</dbReference>
<keyword evidence="8 17" id="KW-0945">Host-virus interaction</keyword>
<evidence type="ECO:0000256" key="8">
    <source>
        <dbReference type="ARBA" id="ARBA00022581"/>
    </source>
</evidence>
<comment type="subcellular location">
    <subcellularLocation>
        <location evidence="2 17">Host cytoplasm</location>
    </subcellularLocation>
    <subcellularLocation>
        <location evidence="1 17">Host nucleus</location>
    </subcellularLocation>
</comment>
<evidence type="ECO:0000256" key="18">
    <source>
        <dbReference type="SAM" id="MobiDB-lite"/>
    </source>
</evidence>